<evidence type="ECO:0000313" key="2">
    <source>
        <dbReference type="EMBL" id="KAF6176234.1"/>
    </source>
</evidence>
<name>A0A7J7PAR5_9MAGN</name>
<dbReference type="PANTHER" id="PTHR34663">
    <property type="entry name" value="OS06G0637400 PROTEIN"/>
    <property type="match status" value="1"/>
</dbReference>
<keyword evidence="3" id="KW-1185">Reference proteome</keyword>
<dbReference type="AlphaFoldDB" id="A0A7J7PAR5"/>
<evidence type="ECO:0000313" key="3">
    <source>
        <dbReference type="Proteomes" id="UP000541444"/>
    </source>
</evidence>
<gene>
    <name evidence="2" type="ORF">GIB67_023525</name>
</gene>
<proteinExistence type="predicted"/>
<accession>A0A7J7PAR5</accession>
<dbReference type="GO" id="GO:0045087">
    <property type="term" value="P:innate immune response"/>
    <property type="evidence" value="ECO:0007669"/>
    <property type="project" value="InterPro"/>
</dbReference>
<dbReference type="Proteomes" id="UP000541444">
    <property type="component" value="Unassembled WGS sequence"/>
</dbReference>
<evidence type="ECO:0000256" key="1">
    <source>
        <dbReference type="SAM" id="MobiDB-lite"/>
    </source>
</evidence>
<dbReference type="GO" id="GO:0050793">
    <property type="term" value="P:regulation of developmental process"/>
    <property type="evidence" value="ECO:0007669"/>
    <property type="project" value="InterPro"/>
</dbReference>
<dbReference type="EMBL" id="JACGCM010000119">
    <property type="protein sequence ID" value="KAF6176234.1"/>
    <property type="molecule type" value="Genomic_DNA"/>
</dbReference>
<protein>
    <submittedName>
        <fullName evidence="2">Uncharacterized protein</fullName>
    </submittedName>
</protein>
<comment type="caution">
    <text evidence="2">The sequence shown here is derived from an EMBL/GenBank/DDBJ whole genome shotgun (WGS) entry which is preliminary data.</text>
</comment>
<reference evidence="2 3" key="1">
    <citation type="journal article" date="2020" name="IScience">
        <title>Genome Sequencing of the Endangered Kingdonia uniflora (Circaeasteraceae, Ranunculales) Reveals Potential Mechanisms of Evolutionary Specialization.</title>
        <authorList>
            <person name="Sun Y."/>
            <person name="Deng T."/>
            <person name="Zhang A."/>
            <person name="Moore M.J."/>
            <person name="Landis J.B."/>
            <person name="Lin N."/>
            <person name="Zhang H."/>
            <person name="Zhang X."/>
            <person name="Huang J."/>
            <person name="Zhang X."/>
            <person name="Sun H."/>
            <person name="Wang H."/>
        </authorList>
    </citation>
    <scope>NUCLEOTIDE SEQUENCE [LARGE SCALE GENOMIC DNA]</scope>
    <source>
        <strain evidence="2">TB1705</strain>
        <tissue evidence="2">Leaf</tissue>
    </source>
</reference>
<dbReference type="PANTHER" id="PTHR34663:SF9">
    <property type="entry name" value="OS06G0637400 PROTEIN"/>
    <property type="match status" value="1"/>
</dbReference>
<sequence>MVLFVVEARTLNGFDRNMLIKQYLLDGIKNSGPTPGGEGHGYTDAAKTLGGKKVSGPSPDVGHKFTNARTLGGVKDAGPSPGNGHNTSSISDTHKSTHSSWVHPDVAGHGYTDAAKTHGGRKVSGPSPDVSHKFTNVRTLGGVKDAGPSPGNGHKYITGNNQ</sequence>
<dbReference type="OrthoDB" id="1936010at2759"/>
<feature type="region of interest" description="Disordered" evidence="1">
    <location>
        <begin position="35"/>
        <end position="162"/>
    </location>
</feature>
<dbReference type="InterPro" id="IPR044700">
    <property type="entry name" value="PIP2/PIPL1"/>
</dbReference>
<organism evidence="2 3">
    <name type="scientific">Kingdonia uniflora</name>
    <dbReference type="NCBI Taxonomy" id="39325"/>
    <lineage>
        <taxon>Eukaryota</taxon>
        <taxon>Viridiplantae</taxon>
        <taxon>Streptophyta</taxon>
        <taxon>Embryophyta</taxon>
        <taxon>Tracheophyta</taxon>
        <taxon>Spermatophyta</taxon>
        <taxon>Magnoliopsida</taxon>
        <taxon>Ranunculales</taxon>
        <taxon>Circaeasteraceae</taxon>
        <taxon>Kingdonia</taxon>
    </lineage>
</organism>